<dbReference type="EMBL" id="QPGB01000001">
    <property type="protein sequence ID" value="RCS59237.1"/>
    <property type="molecule type" value="Genomic_DNA"/>
</dbReference>
<evidence type="ECO:0000313" key="2">
    <source>
        <dbReference type="Proteomes" id="UP000252357"/>
    </source>
</evidence>
<proteinExistence type="predicted"/>
<dbReference type="PROSITE" id="PS00141">
    <property type="entry name" value="ASP_PROTEASE"/>
    <property type="match status" value="1"/>
</dbReference>
<organism evidence="1 2">
    <name type="scientific">Parvibium lacunae</name>
    <dbReference type="NCBI Taxonomy" id="1888893"/>
    <lineage>
        <taxon>Bacteria</taxon>
        <taxon>Pseudomonadati</taxon>
        <taxon>Pseudomonadota</taxon>
        <taxon>Betaproteobacteria</taxon>
        <taxon>Burkholderiales</taxon>
        <taxon>Alcaligenaceae</taxon>
        <taxon>Parvibium</taxon>
    </lineage>
</organism>
<dbReference type="Proteomes" id="UP000252357">
    <property type="component" value="Unassembled WGS sequence"/>
</dbReference>
<gene>
    <name evidence="1" type="ORF">DU000_00330</name>
</gene>
<dbReference type="InterPro" id="IPR001969">
    <property type="entry name" value="Aspartic_peptidase_AS"/>
</dbReference>
<dbReference type="SUPFAM" id="SSF50630">
    <property type="entry name" value="Acid proteases"/>
    <property type="match status" value="1"/>
</dbReference>
<dbReference type="GO" id="GO:0006508">
    <property type="term" value="P:proteolysis"/>
    <property type="evidence" value="ECO:0007669"/>
    <property type="project" value="UniProtKB-KW"/>
</dbReference>
<dbReference type="EC" id="3.4.23.-" evidence="1"/>
<keyword evidence="1" id="KW-0645">Protease</keyword>
<dbReference type="GO" id="GO:0004190">
    <property type="term" value="F:aspartic-type endopeptidase activity"/>
    <property type="evidence" value="ECO:0007669"/>
    <property type="project" value="InterPro"/>
</dbReference>
<keyword evidence="2" id="KW-1185">Reference proteome</keyword>
<reference evidence="1 2" key="1">
    <citation type="journal article" date="2018" name="Int. J. Syst. Evol. Microbiol.">
        <title>Parvibium lacunae gen. nov., sp. nov., a new member of the family Alcaligenaceae isolated from a freshwater pond.</title>
        <authorList>
            <person name="Chen W.M."/>
            <person name="Xie P.B."/>
            <person name="Hsu M.Y."/>
            <person name="Sheu S.Y."/>
        </authorList>
    </citation>
    <scope>NUCLEOTIDE SEQUENCE [LARGE SCALE GENOMIC DNA]</scope>
    <source>
        <strain evidence="1 2">KMB9</strain>
    </source>
</reference>
<accession>A0A368L6I1</accession>
<sequence>MPHFFRLAPHFVVTHFARRGIYGACLLLILFFLPRIVWSQDVVVMGIFPNKVVLSVDHGLPKTLAVGEPLWQGMRLLRTEGDEAWLEIGGQVQRLSLGSYRAKGAAAGQRTTVTLKADARGHFMTVGKANGGSLQFMVDTGASVVAISLVEARRLGINYLNGRRAAVQTANGPTLAYYVKLDSLAIGPLELNQVDAVILENLGGVALLGMSFLNRMEMQRTGDTLVLTKRY</sequence>
<dbReference type="InterPro" id="IPR011969">
    <property type="entry name" value="Clan_AA_Asp_peptidase_C"/>
</dbReference>
<dbReference type="AlphaFoldDB" id="A0A368L6I1"/>
<dbReference type="RefSeq" id="WP_114401387.1">
    <property type="nucleotide sequence ID" value="NZ_QPGB01000001.1"/>
</dbReference>
<evidence type="ECO:0000313" key="1">
    <source>
        <dbReference type="EMBL" id="RCS59237.1"/>
    </source>
</evidence>
<protein>
    <submittedName>
        <fullName evidence="1">TIGR02281 family clan AA aspartic protease</fullName>
        <ecNumber evidence="1">3.4.23.-</ecNumber>
    </submittedName>
</protein>
<dbReference type="NCBIfam" id="TIGR02281">
    <property type="entry name" value="clan_AA_DTGA"/>
    <property type="match status" value="1"/>
</dbReference>
<dbReference type="Pfam" id="PF13975">
    <property type="entry name" value="gag-asp_proteas"/>
    <property type="match status" value="1"/>
</dbReference>
<dbReference type="CDD" id="cd05483">
    <property type="entry name" value="retropepsin_like_bacteria"/>
    <property type="match status" value="1"/>
</dbReference>
<dbReference type="Gene3D" id="2.40.70.10">
    <property type="entry name" value="Acid Proteases"/>
    <property type="match status" value="1"/>
</dbReference>
<comment type="caution">
    <text evidence="1">The sequence shown here is derived from an EMBL/GenBank/DDBJ whole genome shotgun (WGS) entry which is preliminary data.</text>
</comment>
<dbReference type="OrthoDB" id="185963at2"/>
<dbReference type="InterPro" id="IPR021109">
    <property type="entry name" value="Peptidase_aspartic_dom_sf"/>
</dbReference>
<keyword evidence="1" id="KW-0378">Hydrolase</keyword>
<name>A0A368L6I1_9BURK</name>
<dbReference type="InterPro" id="IPR034122">
    <property type="entry name" value="Retropepsin-like_bacterial"/>
</dbReference>